<evidence type="ECO:0000256" key="1">
    <source>
        <dbReference type="ARBA" id="ARBA00004418"/>
    </source>
</evidence>
<dbReference type="OrthoDB" id="9777817at2"/>
<dbReference type="GO" id="GO:0030246">
    <property type="term" value="F:carbohydrate binding"/>
    <property type="evidence" value="ECO:0007669"/>
    <property type="project" value="InterPro"/>
</dbReference>
<dbReference type="InterPro" id="IPR013783">
    <property type="entry name" value="Ig-like_fold"/>
</dbReference>
<gene>
    <name evidence="6" type="ORF">SAMN04487971_101150</name>
</gene>
<protein>
    <submittedName>
        <fullName evidence="6">Glucans biosynthesis protein</fullName>
    </submittedName>
</protein>
<dbReference type="InterPro" id="IPR007444">
    <property type="entry name" value="Glucan_biosyn_MdoG_C"/>
</dbReference>
<dbReference type="GO" id="GO:0051274">
    <property type="term" value="P:beta-glucan biosynthetic process"/>
    <property type="evidence" value="ECO:0007669"/>
    <property type="project" value="TreeGrafter"/>
</dbReference>
<dbReference type="GO" id="GO:0003824">
    <property type="term" value="F:catalytic activity"/>
    <property type="evidence" value="ECO:0007669"/>
    <property type="project" value="InterPro"/>
</dbReference>
<comment type="similarity">
    <text evidence="3">Belongs to the OpgD/OpgG family.</text>
</comment>
<comment type="pathway">
    <text evidence="2">Glycan metabolism; osmoregulated periplasmic glucan (OPG) biosynthesis.</text>
</comment>
<evidence type="ECO:0000256" key="3">
    <source>
        <dbReference type="ARBA" id="ARBA00009284"/>
    </source>
</evidence>
<evidence type="ECO:0000313" key="7">
    <source>
        <dbReference type="Proteomes" id="UP000199555"/>
    </source>
</evidence>
<name>A0A1G9C9Y8_9RHOB</name>
<feature type="domain" description="Glucan biosynthesis periplasmic MdoG C-terminal" evidence="5">
    <location>
        <begin position="40"/>
        <end position="513"/>
    </location>
</feature>
<dbReference type="EMBL" id="FNGE01000001">
    <property type="protein sequence ID" value="SDK48479.1"/>
    <property type="molecule type" value="Genomic_DNA"/>
</dbReference>
<evidence type="ECO:0000313" key="6">
    <source>
        <dbReference type="EMBL" id="SDK48479.1"/>
    </source>
</evidence>
<dbReference type="SUPFAM" id="SSF74650">
    <property type="entry name" value="Galactose mutarotase-like"/>
    <property type="match status" value="1"/>
</dbReference>
<keyword evidence="4" id="KW-0574">Periplasm</keyword>
<dbReference type="AlphaFoldDB" id="A0A1G9C9Y8"/>
<dbReference type="Gene3D" id="2.70.98.10">
    <property type="match status" value="1"/>
</dbReference>
<dbReference type="SUPFAM" id="SSF81296">
    <property type="entry name" value="E set domains"/>
    <property type="match status" value="1"/>
</dbReference>
<dbReference type="InterPro" id="IPR014756">
    <property type="entry name" value="Ig_E-set"/>
</dbReference>
<dbReference type="PANTHER" id="PTHR30504:SF2">
    <property type="entry name" value="GLUCANS BIOSYNTHESIS PROTEIN G"/>
    <property type="match status" value="1"/>
</dbReference>
<dbReference type="PIRSF" id="PIRSF006281">
    <property type="entry name" value="MdoG"/>
    <property type="match status" value="1"/>
</dbReference>
<dbReference type="GO" id="GO:0030288">
    <property type="term" value="C:outer membrane-bounded periplasmic space"/>
    <property type="evidence" value="ECO:0007669"/>
    <property type="project" value="TreeGrafter"/>
</dbReference>
<dbReference type="InterPro" id="IPR011013">
    <property type="entry name" value="Gal_mutarotase_sf_dom"/>
</dbReference>
<dbReference type="InterPro" id="IPR014438">
    <property type="entry name" value="Glucan_biosyn_MdoG/MdoD"/>
</dbReference>
<dbReference type="PANTHER" id="PTHR30504">
    <property type="entry name" value="GLUCANS BIOSYNTHESIS PROTEIN"/>
    <property type="match status" value="1"/>
</dbReference>
<dbReference type="UniPathway" id="UPA00637"/>
<comment type="subcellular location">
    <subcellularLocation>
        <location evidence="1">Periplasm</location>
    </subcellularLocation>
</comment>
<dbReference type="Gene3D" id="2.60.40.10">
    <property type="entry name" value="Immunoglobulins"/>
    <property type="match status" value="1"/>
</dbReference>
<reference evidence="7" key="1">
    <citation type="submission" date="2016-10" db="EMBL/GenBank/DDBJ databases">
        <authorList>
            <person name="Varghese N."/>
            <person name="Submissions S."/>
        </authorList>
    </citation>
    <scope>NUCLEOTIDE SEQUENCE [LARGE SCALE GENOMIC DNA]</scope>
    <source>
        <strain evidence="7">CGMCC 1.7655</strain>
    </source>
</reference>
<dbReference type="STRING" id="525640.SAMN04487971_101150"/>
<accession>A0A1G9C9Y8</accession>
<evidence type="ECO:0000256" key="2">
    <source>
        <dbReference type="ARBA" id="ARBA00005001"/>
    </source>
</evidence>
<dbReference type="InterPro" id="IPR014718">
    <property type="entry name" value="GH-type_carb-bd"/>
</dbReference>
<dbReference type="Proteomes" id="UP000199555">
    <property type="component" value="Unassembled WGS sequence"/>
</dbReference>
<organism evidence="6 7">
    <name type="scientific">Paracoccus chinensis</name>
    <dbReference type="NCBI Taxonomy" id="525640"/>
    <lineage>
        <taxon>Bacteria</taxon>
        <taxon>Pseudomonadati</taxon>
        <taxon>Pseudomonadota</taxon>
        <taxon>Alphaproteobacteria</taxon>
        <taxon>Rhodobacterales</taxon>
        <taxon>Paracoccaceae</taxon>
        <taxon>Paracoccus</taxon>
    </lineage>
</organism>
<sequence>MERRFFIGTMTAALAGAMLPPQTGRAQDITAPAEAEPVLFSFEEVARIAADLARAPYVEPPSTLDPPFRDLGYDAYRGIRFRREADPWAAIPGFGLDLLPPGMLFTQPVRINLVEAGVVRPFPFDPSVFDYHENSFPPDAAQMPPGNMGWSGFRLRTVMNHPGFLDEMAVFQGASYFRVLGRGSRYGLSARGLAIGTGSREGEEFPAFREFWIHTPDQTGQSVTVHALLDSPSVAGAFEFILTPGDDTVVATRAALIPRRDLADVGLAPLTSMFWFGPGDRGSFDDYRPAVHDSDGLEMVTGGGLRLWRALNNPATLQISAFADRNPRGFGLMQRGRDFDVYQDAEARYELRPSGWIKPAPGWGDGSVVLVEIPVQSEFHDNIVSFWKPAEPLVAGVRHDFAYEQRFGMAPGDGFPVARVRQTRSGRSVNAQGARSYFIDFDLDLFQDQPDPVAVVSASAGNVEHPYVVRLPGEGLLRLAFEFRPERVDLAEITARLETPDGSPLSETWLYRWTRE</sequence>
<evidence type="ECO:0000259" key="5">
    <source>
        <dbReference type="Pfam" id="PF04349"/>
    </source>
</evidence>
<proteinExistence type="inferred from homology"/>
<dbReference type="RefSeq" id="WP_090751636.1">
    <property type="nucleotide sequence ID" value="NZ_FNGE01000001.1"/>
</dbReference>
<keyword evidence="7" id="KW-1185">Reference proteome</keyword>
<evidence type="ECO:0000256" key="4">
    <source>
        <dbReference type="ARBA" id="ARBA00022764"/>
    </source>
</evidence>
<dbReference type="Pfam" id="PF04349">
    <property type="entry name" value="MdoG"/>
    <property type="match status" value="1"/>
</dbReference>